<protein>
    <submittedName>
        <fullName evidence="2">Predicted protein</fullName>
    </submittedName>
</protein>
<evidence type="ECO:0000256" key="1">
    <source>
        <dbReference type="SAM" id="Phobius"/>
    </source>
</evidence>
<evidence type="ECO:0000313" key="2">
    <source>
        <dbReference type="EMBL" id="EDR00912.1"/>
    </source>
</evidence>
<feature type="transmembrane region" description="Helical" evidence="1">
    <location>
        <begin position="12"/>
        <end position="30"/>
    </location>
</feature>
<evidence type="ECO:0000313" key="3">
    <source>
        <dbReference type="Proteomes" id="UP000001194"/>
    </source>
</evidence>
<keyword evidence="3" id="KW-1185">Reference proteome</keyword>
<name>B0DX18_LACBS</name>
<dbReference type="Proteomes" id="UP000001194">
    <property type="component" value="Unassembled WGS sequence"/>
</dbReference>
<dbReference type="GeneID" id="6084098"/>
<dbReference type="RefSeq" id="XP_001888506.1">
    <property type="nucleotide sequence ID" value="XM_001888471.1"/>
</dbReference>
<dbReference type="EMBL" id="DS547145">
    <property type="protein sequence ID" value="EDR00912.1"/>
    <property type="molecule type" value="Genomic_DNA"/>
</dbReference>
<sequence>MCVSCSSSFLPLFWDGCFIRVVLLIITALYTRVYQMHKIAVKSIGCVSTPGFEKKWKNANYLLLGKLTPINDIRSFFDDLRS</sequence>
<dbReference type="HOGENOM" id="CLU_2558674_0_0_1"/>
<dbReference type="AlphaFoldDB" id="B0DX18"/>
<keyword evidence="1" id="KW-0812">Transmembrane</keyword>
<organism evidence="3">
    <name type="scientific">Laccaria bicolor (strain S238N-H82 / ATCC MYA-4686)</name>
    <name type="common">Bicoloured deceiver</name>
    <name type="synonym">Laccaria laccata var. bicolor</name>
    <dbReference type="NCBI Taxonomy" id="486041"/>
    <lineage>
        <taxon>Eukaryota</taxon>
        <taxon>Fungi</taxon>
        <taxon>Dikarya</taxon>
        <taxon>Basidiomycota</taxon>
        <taxon>Agaricomycotina</taxon>
        <taxon>Agaricomycetes</taxon>
        <taxon>Agaricomycetidae</taxon>
        <taxon>Agaricales</taxon>
        <taxon>Agaricineae</taxon>
        <taxon>Hydnangiaceae</taxon>
        <taxon>Laccaria</taxon>
    </lineage>
</organism>
<keyword evidence="1" id="KW-1133">Transmembrane helix</keyword>
<dbReference type="KEGG" id="lbc:LACBIDRAFT_312887"/>
<gene>
    <name evidence="2" type="ORF">LACBIDRAFT_312887</name>
</gene>
<dbReference type="InParanoid" id="B0DX18"/>
<reference evidence="2 3" key="1">
    <citation type="journal article" date="2008" name="Nature">
        <title>The genome of Laccaria bicolor provides insights into mycorrhizal symbiosis.</title>
        <authorList>
            <person name="Martin F."/>
            <person name="Aerts A."/>
            <person name="Ahren D."/>
            <person name="Brun A."/>
            <person name="Danchin E.G.J."/>
            <person name="Duchaussoy F."/>
            <person name="Gibon J."/>
            <person name="Kohler A."/>
            <person name="Lindquist E."/>
            <person name="Pereda V."/>
            <person name="Salamov A."/>
            <person name="Shapiro H.J."/>
            <person name="Wuyts J."/>
            <person name="Blaudez D."/>
            <person name="Buee M."/>
            <person name="Brokstein P."/>
            <person name="Canbaeck B."/>
            <person name="Cohen D."/>
            <person name="Courty P.E."/>
            <person name="Coutinho P.M."/>
            <person name="Delaruelle C."/>
            <person name="Detter J.C."/>
            <person name="Deveau A."/>
            <person name="DiFazio S."/>
            <person name="Duplessis S."/>
            <person name="Fraissinet-Tachet L."/>
            <person name="Lucic E."/>
            <person name="Frey-Klett P."/>
            <person name="Fourrey C."/>
            <person name="Feussner I."/>
            <person name="Gay G."/>
            <person name="Grimwood J."/>
            <person name="Hoegger P.J."/>
            <person name="Jain P."/>
            <person name="Kilaru S."/>
            <person name="Labbe J."/>
            <person name="Lin Y.C."/>
            <person name="Legue V."/>
            <person name="Le Tacon F."/>
            <person name="Marmeisse R."/>
            <person name="Melayah D."/>
            <person name="Montanini B."/>
            <person name="Muratet M."/>
            <person name="Nehls U."/>
            <person name="Niculita-Hirzel H."/>
            <person name="Oudot-Le Secq M.P."/>
            <person name="Peter M."/>
            <person name="Quesneville H."/>
            <person name="Rajashekar B."/>
            <person name="Reich M."/>
            <person name="Rouhier N."/>
            <person name="Schmutz J."/>
            <person name="Yin T."/>
            <person name="Chalot M."/>
            <person name="Henrissat B."/>
            <person name="Kuees U."/>
            <person name="Lucas S."/>
            <person name="Van de Peer Y."/>
            <person name="Podila G.K."/>
            <person name="Polle A."/>
            <person name="Pukkila P.J."/>
            <person name="Richardson P.M."/>
            <person name="Rouze P."/>
            <person name="Sanders I.R."/>
            <person name="Stajich J.E."/>
            <person name="Tunlid A."/>
            <person name="Tuskan G."/>
            <person name="Grigoriev I.V."/>
        </authorList>
    </citation>
    <scope>NUCLEOTIDE SEQUENCE [LARGE SCALE GENOMIC DNA]</scope>
    <source>
        <strain evidence="3">S238N-H82 / ATCC MYA-4686</strain>
    </source>
</reference>
<accession>B0DX18</accession>
<keyword evidence="1" id="KW-0472">Membrane</keyword>
<proteinExistence type="predicted"/>